<dbReference type="OrthoDB" id="5125497at2"/>
<evidence type="ECO:0000256" key="1">
    <source>
        <dbReference type="SAM" id="MobiDB-lite"/>
    </source>
</evidence>
<proteinExistence type="predicted"/>
<dbReference type="RefSeq" id="WP_151423468.1">
    <property type="nucleotide sequence ID" value="NZ_WBJX01000002.1"/>
</dbReference>
<name>A0A7J5B5K6_9MICO</name>
<dbReference type="EMBL" id="WBJX01000002">
    <property type="protein sequence ID" value="KAB1638424.1"/>
    <property type="molecule type" value="Genomic_DNA"/>
</dbReference>
<organism evidence="2 3">
    <name type="scientific">Pseudoclavibacter terrae</name>
    <dbReference type="NCBI Taxonomy" id="1530195"/>
    <lineage>
        <taxon>Bacteria</taxon>
        <taxon>Bacillati</taxon>
        <taxon>Actinomycetota</taxon>
        <taxon>Actinomycetes</taxon>
        <taxon>Micrococcales</taxon>
        <taxon>Microbacteriaceae</taxon>
        <taxon>Pseudoclavibacter</taxon>
    </lineage>
</organism>
<keyword evidence="3" id="KW-1185">Reference proteome</keyword>
<feature type="region of interest" description="Disordered" evidence="1">
    <location>
        <begin position="65"/>
        <end position="86"/>
    </location>
</feature>
<comment type="caution">
    <text evidence="2">The sequence shown here is derived from an EMBL/GenBank/DDBJ whole genome shotgun (WGS) entry which is preliminary data.</text>
</comment>
<reference evidence="2 3" key="1">
    <citation type="submission" date="2019-09" db="EMBL/GenBank/DDBJ databases">
        <title>Phylogeny of genus Pseudoclavibacter and closely related genus.</title>
        <authorList>
            <person name="Li Y."/>
        </authorList>
    </citation>
    <scope>NUCLEOTIDE SEQUENCE [LARGE SCALE GENOMIC DNA]</scope>
    <source>
        <strain evidence="2 3">THG-MD12</strain>
    </source>
</reference>
<sequence>MSEVKTYMRTASAEADAGEEALTEVVDKLVQRLVEAGASEGITIPQSEVEVDVLVDETLNLWDATATWSGTGESSSGAEETPTTLE</sequence>
<dbReference type="Proteomes" id="UP000490386">
    <property type="component" value="Unassembled WGS sequence"/>
</dbReference>
<evidence type="ECO:0000313" key="2">
    <source>
        <dbReference type="EMBL" id="KAB1638424.1"/>
    </source>
</evidence>
<protein>
    <submittedName>
        <fullName evidence="2">Uncharacterized protein</fullName>
    </submittedName>
</protein>
<evidence type="ECO:0000313" key="3">
    <source>
        <dbReference type="Proteomes" id="UP000490386"/>
    </source>
</evidence>
<accession>A0A7J5B5K6</accession>
<gene>
    <name evidence="2" type="ORF">F8O03_08515</name>
</gene>
<dbReference type="AlphaFoldDB" id="A0A7J5B5K6"/>